<dbReference type="EMBL" id="FLQX01000101">
    <property type="protein sequence ID" value="SBT05682.1"/>
    <property type="molecule type" value="Genomic_DNA"/>
</dbReference>
<reference evidence="2" key="1">
    <citation type="submission" date="2016-06" db="EMBL/GenBank/DDBJ databases">
        <authorList>
            <person name="McIlroy S.J."/>
            <person name="Karst S.M."/>
            <person name="Albertsen M."/>
        </authorList>
    </citation>
    <scope>NUCLEOTIDE SEQUENCE [LARGE SCALE GENOMIC DNA]</scope>
</reference>
<evidence type="ECO:0000313" key="1">
    <source>
        <dbReference type="EMBL" id="SBT05682.1"/>
    </source>
</evidence>
<evidence type="ECO:0000313" key="2">
    <source>
        <dbReference type="Proteomes" id="UP000199169"/>
    </source>
</evidence>
<protein>
    <submittedName>
        <fullName evidence="1">Uncharacterized protein</fullName>
    </submittedName>
</protein>
<gene>
    <name evidence="1" type="ORF">ACCAA_260052</name>
</gene>
<dbReference type="Proteomes" id="UP000199169">
    <property type="component" value="Unassembled WGS sequence"/>
</dbReference>
<name>A0A1A8XMN8_9PROT</name>
<proteinExistence type="predicted"/>
<sequence>MRATRGRLWPLSHTLRDAESDRIRRRVTGDDGRQGQAARLAHSQTGEFRKCTKGYEMSEQREHADLPALERRQNLPLRMAFDDAFVMIEPFFDPQQGWGGQSLEHLAYRIVRENFPDLSGEEVHALVVAAHRVYIERNPDRSGHLPHPSALRRGSP</sequence>
<keyword evidence="2" id="KW-1185">Reference proteome</keyword>
<dbReference type="STRING" id="1860102.ACCAA_260052"/>
<organism evidence="1 2">
    <name type="scientific">Candidatus Accumulibacter aalborgensis</name>
    <dbReference type="NCBI Taxonomy" id="1860102"/>
    <lineage>
        <taxon>Bacteria</taxon>
        <taxon>Pseudomonadati</taxon>
        <taxon>Pseudomonadota</taxon>
        <taxon>Betaproteobacteria</taxon>
        <taxon>Candidatus Accumulibacter</taxon>
    </lineage>
</organism>
<dbReference type="AlphaFoldDB" id="A0A1A8XMN8"/>
<accession>A0A1A8XMN8</accession>